<dbReference type="EMBL" id="GU580941">
    <property type="protein sequence ID" value="ADD80975.1"/>
    <property type="molecule type" value="Genomic_DNA"/>
</dbReference>
<dbReference type="GeneID" id="18565661"/>
<proteinExistence type="predicted"/>
<dbReference type="RefSeq" id="YP_009017698.1">
    <property type="nucleotide sequence ID" value="NC_023735.1"/>
</dbReference>
<dbReference type="KEGG" id="vg:18565661"/>
<evidence type="ECO:0000313" key="1">
    <source>
        <dbReference type="EMBL" id="ADD80975.1"/>
    </source>
</evidence>
<protein>
    <submittedName>
        <fullName evidence="1">Gp084</fullName>
    </submittedName>
</protein>
<dbReference type="Proteomes" id="UP000002347">
    <property type="component" value="Segment"/>
</dbReference>
<organism evidence="1 2">
    <name type="scientific">Rhodococcus phage ReqiPepy6</name>
    <dbReference type="NCBI Taxonomy" id="691965"/>
    <lineage>
        <taxon>Viruses</taxon>
        <taxon>Duplodnaviria</taxon>
        <taxon>Heunggongvirae</taxon>
        <taxon>Uroviricota</taxon>
        <taxon>Caudoviricetes</taxon>
        <taxon>Pepyhexavirus</taxon>
        <taxon>Pepyhexavirus pepy6</taxon>
    </lineage>
</organism>
<dbReference type="OrthoDB" id="39595at10239"/>
<keyword evidence="2" id="KW-1185">Reference proteome</keyword>
<accession>D4P7J5</accession>
<gene>
    <name evidence="1" type="ORF">Pepy6gene084</name>
</gene>
<reference evidence="1 2" key="1">
    <citation type="journal article" date="2011" name="Appl. Environ. Microbiol.">
        <title>Genomic and functional analyses of Rhodococcus equi phages ReqiPepy6, ReqiPoco6, ReqiPine5, and ReqiDocB7.</title>
        <authorList>
            <person name="Summer E.J."/>
            <person name="Liu M."/>
            <person name="Gill J.J."/>
            <person name="Grant M."/>
            <person name="Chan-Cortes T.N."/>
            <person name="Ferguson L."/>
            <person name="Janes C."/>
            <person name="Lange K."/>
            <person name="Bertoli M."/>
            <person name="Moore C."/>
            <person name="Orchard R.C."/>
            <person name="Cohen N."/>
            <person name="Young R."/>
        </authorList>
    </citation>
    <scope>NUCLEOTIDE SEQUENCE [LARGE SCALE GENOMIC DNA]</scope>
</reference>
<sequence>MTNTLYFKVFELTPSIDIHYWEVRSSENKTIASAHNHFDTRDEAIKNCVEVFGPLLREPDFLMIFDQDEARDKIRAEYERQFPQSNVWTTNGYGQAE</sequence>
<evidence type="ECO:0000313" key="2">
    <source>
        <dbReference type="Proteomes" id="UP000002347"/>
    </source>
</evidence>
<name>D4P7J5_9CAUD</name>